<organism evidence="1 2">
    <name type="scientific">Parelaphostrongylus tenuis</name>
    <name type="common">Meningeal worm</name>
    <dbReference type="NCBI Taxonomy" id="148309"/>
    <lineage>
        <taxon>Eukaryota</taxon>
        <taxon>Metazoa</taxon>
        <taxon>Ecdysozoa</taxon>
        <taxon>Nematoda</taxon>
        <taxon>Chromadorea</taxon>
        <taxon>Rhabditida</taxon>
        <taxon>Rhabditina</taxon>
        <taxon>Rhabditomorpha</taxon>
        <taxon>Strongyloidea</taxon>
        <taxon>Metastrongylidae</taxon>
        <taxon>Parelaphostrongylus</taxon>
    </lineage>
</organism>
<accession>A0AAD5QKE8</accession>
<keyword evidence="2" id="KW-1185">Reference proteome</keyword>
<dbReference type="EMBL" id="JAHQIW010000787">
    <property type="protein sequence ID" value="KAJ1350021.1"/>
    <property type="molecule type" value="Genomic_DNA"/>
</dbReference>
<evidence type="ECO:0000313" key="1">
    <source>
        <dbReference type="EMBL" id="KAJ1350021.1"/>
    </source>
</evidence>
<evidence type="ECO:0000313" key="2">
    <source>
        <dbReference type="Proteomes" id="UP001196413"/>
    </source>
</evidence>
<proteinExistence type="predicted"/>
<comment type="caution">
    <text evidence="1">The sequence shown here is derived from an EMBL/GenBank/DDBJ whole genome shotgun (WGS) entry which is preliminary data.</text>
</comment>
<feature type="non-terminal residue" evidence="1">
    <location>
        <position position="1"/>
    </location>
</feature>
<dbReference type="Proteomes" id="UP001196413">
    <property type="component" value="Unassembled WGS sequence"/>
</dbReference>
<dbReference type="AlphaFoldDB" id="A0AAD5QKE8"/>
<reference evidence="1" key="1">
    <citation type="submission" date="2021-06" db="EMBL/GenBank/DDBJ databases">
        <title>Parelaphostrongylus tenuis whole genome reference sequence.</title>
        <authorList>
            <person name="Garwood T.J."/>
            <person name="Larsen P.A."/>
            <person name="Fountain-Jones N.M."/>
            <person name="Garbe J.R."/>
            <person name="Macchietto M.G."/>
            <person name="Kania S.A."/>
            <person name="Gerhold R.W."/>
            <person name="Richards J.E."/>
            <person name="Wolf T.M."/>
        </authorList>
    </citation>
    <scope>NUCLEOTIDE SEQUENCE</scope>
    <source>
        <strain evidence="1">MNPRO001-30</strain>
        <tissue evidence="1">Meninges</tissue>
    </source>
</reference>
<sequence length="111" mass="13312">DAIYCRYFDQQRRELARACETVVFHEFTAQCLRRRAKYISLSEKHTGPHEFPVPIVDRTNQDEYNRILVDEYVRSGDAEVIVLHDRFIRDKKLWQLTEMHVTALRFLKLVS</sequence>
<protein>
    <submittedName>
        <fullName evidence="1">Uncharacterized protein</fullName>
    </submittedName>
</protein>
<gene>
    <name evidence="1" type="ORF">KIN20_005718</name>
</gene>
<name>A0AAD5QKE8_PARTN</name>